<evidence type="ECO:0000313" key="1">
    <source>
        <dbReference type="EMBL" id="VEN44028.1"/>
    </source>
</evidence>
<dbReference type="AlphaFoldDB" id="A0A653C807"/>
<dbReference type="EMBL" id="CAACVG010007170">
    <property type="protein sequence ID" value="VEN44028.1"/>
    <property type="molecule type" value="Genomic_DNA"/>
</dbReference>
<protein>
    <submittedName>
        <fullName evidence="1">Uncharacterized protein</fullName>
    </submittedName>
</protein>
<proteinExistence type="predicted"/>
<keyword evidence="2" id="KW-1185">Reference proteome</keyword>
<organism evidence="1 2">
    <name type="scientific">Callosobruchus maculatus</name>
    <name type="common">Southern cowpea weevil</name>
    <name type="synonym">Pulse bruchid</name>
    <dbReference type="NCBI Taxonomy" id="64391"/>
    <lineage>
        <taxon>Eukaryota</taxon>
        <taxon>Metazoa</taxon>
        <taxon>Ecdysozoa</taxon>
        <taxon>Arthropoda</taxon>
        <taxon>Hexapoda</taxon>
        <taxon>Insecta</taxon>
        <taxon>Pterygota</taxon>
        <taxon>Neoptera</taxon>
        <taxon>Endopterygota</taxon>
        <taxon>Coleoptera</taxon>
        <taxon>Polyphaga</taxon>
        <taxon>Cucujiformia</taxon>
        <taxon>Chrysomeloidea</taxon>
        <taxon>Chrysomelidae</taxon>
        <taxon>Bruchinae</taxon>
        <taxon>Bruchini</taxon>
        <taxon>Callosobruchus</taxon>
    </lineage>
</organism>
<gene>
    <name evidence="1" type="ORF">CALMAC_LOCUS6979</name>
</gene>
<evidence type="ECO:0000313" key="2">
    <source>
        <dbReference type="Proteomes" id="UP000410492"/>
    </source>
</evidence>
<feature type="non-terminal residue" evidence="1">
    <location>
        <position position="48"/>
    </location>
</feature>
<reference evidence="1 2" key="1">
    <citation type="submission" date="2019-01" db="EMBL/GenBank/DDBJ databases">
        <authorList>
            <person name="Sayadi A."/>
        </authorList>
    </citation>
    <scope>NUCLEOTIDE SEQUENCE [LARGE SCALE GENOMIC DNA]</scope>
</reference>
<accession>A0A653C807</accession>
<dbReference type="Proteomes" id="UP000410492">
    <property type="component" value="Unassembled WGS sequence"/>
</dbReference>
<name>A0A653C807_CALMS</name>
<sequence length="48" mass="5788">MTCERHQRIKNDLANYKKQTDKEKKKERFYQDCGLDELLIIGLFGRGR</sequence>